<dbReference type="Gene3D" id="3.10.620.30">
    <property type="match status" value="1"/>
</dbReference>
<name>A0A1G9SLA3_9SPHI</name>
<dbReference type="InterPro" id="IPR038765">
    <property type="entry name" value="Papain-like_cys_pep_sf"/>
</dbReference>
<keyword evidence="3" id="KW-1185">Reference proteome</keyword>
<protein>
    <submittedName>
        <fullName evidence="2">Transglutaminase-like enzyme, putative cysteine protease</fullName>
    </submittedName>
</protein>
<dbReference type="SUPFAM" id="SSF54001">
    <property type="entry name" value="Cysteine proteinases"/>
    <property type="match status" value="1"/>
</dbReference>
<evidence type="ECO:0000259" key="1">
    <source>
        <dbReference type="SMART" id="SM00460"/>
    </source>
</evidence>
<dbReference type="SMART" id="SM00460">
    <property type="entry name" value="TGc"/>
    <property type="match status" value="1"/>
</dbReference>
<evidence type="ECO:0000313" key="3">
    <source>
        <dbReference type="Proteomes" id="UP000199226"/>
    </source>
</evidence>
<organism evidence="2 3">
    <name type="scientific">Daejeonella rubra</name>
    <dbReference type="NCBI Taxonomy" id="990371"/>
    <lineage>
        <taxon>Bacteria</taxon>
        <taxon>Pseudomonadati</taxon>
        <taxon>Bacteroidota</taxon>
        <taxon>Sphingobacteriia</taxon>
        <taxon>Sphingobacteriales</taxon>
        <taxon>Sphingobacteriaceae</taxon>
        <taxon>Daejeonella</taxon>
    </lineage>
</organism>
<dbReference type="EMBL" id="FNHH01000010">
    <property type="protein sequence ID" value="SDM36202.1"/>
    <property type="molecule type" value="Genomic_DNA"/>
</dbReference>
<proteinExistence type="predicted"/>
<evidence type="ECO:0000313" key="2">
    <source>
        <dbReference type="EMBL" id="SDM36202.1"/>
    </source>
</evidence>
<dbReference type="Pfam" id="PF01841">
    <property type="entry name" value="Transglut_core"/>
    <property type="match status" value="1"/>
</dbReference>
<keyword evidence="2" id="KW-0645">Protease</keyword>
<gene>
    <name evidence="2" type="ORF">SAMN05421813_110107</name>
</gene>
<dbReference type="Proteomes" id="UP000199226">
    <property type="component" value="Unassembled WGS sequence"/>
</dbReference>
<dbReference type="STRING" id="990371.SAMN05421813_110107"/>
<feature type="domain" description="Transglutaminase-like" evidence="1">
    <location>
        <begin position="451"/>
        <end position="510"/>
    </location>
</feature>
<sequence length="748" mass="85447">MNRYPLLYSLLIILFSLLGMSELSSNMIGRDMNLSLKRNVFSSPVYDSLKTRQQSWTAEQLWMQSTSQNLKFSDNSIIQEDILLIENDAGGLGSIRSEAWDTLSKGIIIRKYLELPLLPVTTATISMLVYPVFPAEPMSGGMLEFKVNGHKPIIYELRHFWASVPVPAEYLIKGKNLIEIKAHNQNEKFRIPMALSSVVKTIVGQPTSYTGNSQRSSDQGKTWKYAGSSSNIAEYPVRLKIKASNKRAWLQTPVFNLADKGLRDVFYLPVKMEAASLQIDTLNSSGSNWQTRIRSGNTHVPEVGDWTDWRPVENGNLAVDLNHRFVQIEFSFESNSGIISPKIQGLRLNTKWRSPDNSDNIFVSEVKNYPLIRSSFEFRHENPSLPALQEFRKQFQLDKIVEGAKTELDKIKRLRAWVAGSWDWFLPNPELNDLLTWDARKILTAPDKSLNLAQKGGNCLHYAIVFAQACQSFGIPARIVNTNYAIWGGHELVEVWSGEFEKWIMVDPNFDSMFYGKQNGVPLNILELHQVFLETYYPGKELVDRDSWSFEDRDRRAEKIDPETLPIRMEVGGNAYSGQINKDYVWWKATFNKSNPGYSGGYGFYNTAEVRWLPRSNWLSQELPLPVTHGRTHWGWDGYYAWTDDQTPETAEHRYFVRRERDMYNRLFAVDFSALPVSEGLLEINMATDTPRFKHFEISVNGNITYENTSSASVKLSSGVNTIEIRSVDILGNQGSKSMLKVHYNSLN</sequence>
<dbReference type="OrthoDB" id="5166556at2"/>
<dbReference type="RefSeq" id="WP_090704143.1">
    <property type="nucleotide sequence ID" value="NZ_FNHH01000010.1"/>
</dbReference>
<keyword evidence="2" id="KW-0378">Hydrolase</keyword>
<accession>A0A1G9SLA3</accession>
<reference evidence="3" key="1">
    <citation type="submission" date="2016-10" db="EMBL/GenBank/DDBJ databases">
        <authorList>
            <person name="Varghese N."/>
            <person name="Submissions S."/>
        </authorList>
    </citation>
    <scope>NUCLEOTIDE SEQUENCE [LARGE SCALE GENOMIC DNA]</scope>
    <source>
        <strain evidence="3">DSM 24536</strain>
    </source>
</reference>
<dbReference type="GO" id="GO:0006508">
    <property type="term" value="P:proteolysis"/>
    <property type="evidence" value="ECO:0007669"/>
    <property type="project" value="UniProtKB-KW"/>
</dbReference>
<dbReference type="InterPro" id="IPR002931">
    <property type="entry name" value="Transglutaminase-like"/>
</dbReference>
<dbReference type="AlphaFoldDB" id="A0A1G9SLA3"/>
<dbReference type="GO" id="GO:0008233">
    <property type="term" value="F:peptidase activity"/>
    <property type="evidence" value="ECO:0007669"/>
    <property type="project" value="UniProtKB-KW"/>
</dbReference>